<comment type="similarity">
    <text evidence="1">Belongs to the short-chain dehydrogenases/reductases (SDR) family.</text>
</comment>
<dbReference type="Pfam" id="PF13561">
    <property type="entry name" value="adh_short_C2"/>
    <property type="match status" value="3"/>
</dbReference>
<dbReference type="InterPro" id="IPR036291">
    <property type="entry name" value="NAD(P)-bd_dom_sf"/>
</dbReference>
<keyword evidence="4" id="KW-1185">Reference proteome</keyword>
<evidence type="ECO:0000256" key="2">
    <source>
        <dbReference type="ARBA" id="ARBA00023002"/>
    </source>
</evidence>
<dbReference type="Gene3D" id="3.40.50.720">
    <property type="entry name" value="NAD(P)-binding Rossmann-like Domain"/>
    <property type="match status" value="3"/>
</dbReference>
<dbReference type="PRINTS" id="PR00081">
    <property type="entry name" value="GDHRDH"/>
</dbReference>
<evidence type="ECO:0000313" key="4">
    <source>
        <dbReference type="Proteomes" id="UP000467840"/>
    </source>
</evidence>
<evidence type="ECO:0000256" key="1">
    <source>
        <dbReference type="ARBA" id="ARBA00006484"/>
    </source>
</evidence>
<keyword evidence="2" id="KW-0560">Oxidoreductase</keyword>
<gene>
    <name evidence="3" type="ORF">GH714_039964</name>
</gene>
<dbReference type="PRINTS" id="PR00080">
    <property type="entry name" value="SDRFAMILY"/>
</dbReference>
<dbReference type="PANTHER" id="PTHR43180">
    <property type="entry name" value="3-OXOACYL-(ACYL-CARRIER-PROTEIN) REDUCTASE (AFU_ORTHOLOGUE AFUA_6G11210)"/>
    <property type="match status" value="1"/>
</dbReference>
<reference evidence="3 4" key="1">
    <citation type="journal article" date="2020" name="Mol. Plant">
        <title>The Chromosome-Based Rubber Tree Genome Provides New Insights into Spurge Genome Evolution and Rubber Biosynthesis.</title>
        <authorList>
            <person name="Liu J."/>
            <person name="Shi C."/>
            <person name="Shi C.C."/>
            <person name="Li W."/>
            <person name="Zhang Q.J."/>
            <person name="Zhang Y."/>
            <person name="Li K."/>
            <person name="Lu H.F."/>
            <person name="Shi C."/>
            <person name="Zhu S.T."/>
            <person name="Xiao Z.Y."/>
            <person name="Nan H."/>
            <person name="Yue Y."/>
            <person name="Zhu X.G."/>
            <person name="Wu Y."/>
            <person name="Hong X.N."/>
            <person name="Fan G.Y."/>
            <person name="Tong Y."/>
            <person name="Zhang D."/>
            <person name="Mao C.L."/>
            <person name="Liu Y.L."/>
            <person name="Hao S.J."/>
            <person name="Liu W.Q."/>
            <person name="Lv M.Q."/>
            <person name="Zhang H.B."/>
            <person name="Liu Y."/>
            <person name="Hu-Tang G.R."/>
            <person name="Wang J.P."/>
            <person name="Wang J.H."/>
            <person name="Sun Y.H."/>
            <person name="Ni S.B."/>
            <person name="Chen W.B."/>
            <person name="Zhang X.C."/>
            <person name="Jiao Y.N."/>
            <person name="Eichler E.E."/>
            <person name="Li G.H."/>
            <person name="Liu X."/>
            <person name="Gao L.Z."/>
        </authorList>
    </citation>
    <scope>NUCLEOTIDE SEQUENCE [LARGE SCALE GENOMIC DNA]</scope>
    <source>
        <strain evidence="4">cv. GT1</strain>
        <tissue evidence="3">Leaf</tissue>
    </source>
</reference>
<protein>
    <submittedName>
        <fullName evidence="3">Uncharacterized protein</fullName>
    </submittedName>
</protein>
<organism evidence="3 4">
    <name type="scientific">Hevea brasiliensis</name>
    <name type="common">Para rubber tree</name>
    <name type="synonym">Siphonia brasiliensis</name>
    <dbReference type="NCBI Taxonomy" id="3981"/>
    <lineage>
        <taxon>Eukaryota</taxon>
        <taxon>Viridiplantae</taxon>
        <taxon>Streptophyta</taxon>
        <taxon>Embryophyta</taxon>
        <taxon>Tracheophyta</taxon>
        <taxon>Spermatophyta</taxon>
        <taxon>Magnoliopsida</taxon>
        <taxon>eudicotyledons</taxon>
        <taxon>Gunneridae</taxon>
        <taxon>Pentapetalae</taxon>
        <taxon>rosids</taxon>
        <taxon>fabids</taxon>
        <taxon>Malpighiales</taxon>
        <taxon>Euphorbiaceae</taxon>
        <taxon>Crotonoideae</taxon>
        <taxon>Micrandreae</taxon>
        <taxon>Hevea</taxon>
    </lineage>
</organism>
<comment type="caution">
    <text evidence="3">The sequence shown here is derived from an EMBL/GenBank/DDBJ whole genome shotgun (WGS) entry which is preliminary data.</text>
</comment>
<dbReference type="GO" id="GO:0016491">
    <property type="term" value="F:oxidoreductase activity"/>
    <property type="evidence" value="ECO:0007669"/>
    <property type="project" value="UniProtKB-KW"/>
</dbReference>
<dbReference type="InterPro" id="IPR002347">
    <property type="entry name" value="SDR_fam"/>
</dbReference>
<dbReference type="EMBL" id="JAAGAX010000008">
    <property type="protein sequence ID" value="KAF2308309.1"/>
    <property type="molecule type" value="Genomic_DNA"/>
</dbReference>
<dbReference type="SUPFAM" id="SSF51735">
    <property type="entry name" value="NAD(P)-binding Rossmann-fold domains"/>
    <property type="match status" value="2"/>
</dbReference>
<sequence length="261" mass="27887">MRVLEVNLLGGALGAKHAARVMIPEKKGFILFTASVASEMCSASYPYKASKNAIVGLTKNLAVELGQYGIRVNCISPGAVPTPLTKATLRLDEKQVQDYSCAISNLKGATLDANDVAEAALYLASDDSKFVSGLNLWVEGAEKIRSQTGQPVSYESDVESAVNTTVSMHGKLDIMFNNAGISGKPDLRISSIEREDFQRVLEVNVLAHPYKASEHAIVGLTKNLAVELGQHGIRVNCISSGAVPTPLTTTTLGLDEKRVQD</sequence>
<dbReference type="Proteomes" id="UP000467840">
    <property type="component" value="Chromosome 9"/>
</dbReference>
<name>A0A6A6M8N6_HEVBR</name>
<proteinExistence type="inferred from homology"/>
<evidence type="ECO:0000313" key="3">
    <source>
        <dbReference type="EMBL" id="KAF2308309.1"/>
    </source>
</evidence>
<dbReference type="AlphaFoldDB" id="A0A6A6M8N6"/>
<dbReference type="PANTHER" id="PTHR43180:SF77">
    <property type="entry name" value="SECOISOLARICIRESINOL DEHYDROGENASE-LIKE"/>
    <property type="match status" value="1"/>
</dbReference>
<accession>A0A6A6M8N6</accession>